<dbReference type="RefSeq" id="WP_247028208.1">
    <property type="nucleotide sequence ID" value="NZ_JALKCH010000004.1"/>
</dbReference>
<dbReference type="Proteomes" id="UP001203284">
    <property type="component" value="Unassembled WGS sequence"/>
</dbReference>
<protein>
    <submittedName>
        <fullName evidence="1">Uncharacterized protein</fullName>
    </submittedName>
</protein>
<organism evidence="1 2">
    <name type="scientific">Ancylobacter crimeensis</name>
    <dbReference type="NCBI Taxonomy" id="2579147"/>
    <lineage>
        <taxon>Bacteria</taxon>
        <taxon>Pseudomonadati</taxon>
        <taxon>Pseudomonadota</taxon>
        <taxon>Alphaproteobacteria</taxon>
        <taxon>Hyphomicrobiales</taxon>
        <taxon>Xanthobacteraceae</taxon>
        <taxon>Ancylobacter</taxon>
    </lineage>
</organism>
<proteinExistence type="predicted"/>
<gene>
    <name evidence="1" type="ORF">MWN34_07680</name>
</gene>
<evidence type="ECO:0000313" key="2">
    <source>
        <dbReference type="Proteomes" id="UP001203284"/>
    </source>
</evidence>
<evidence type="ECO:0000313" key="1">
    <source>
        <dbReference type="EMBL" id="MCK0196793.1"/>
    </source>
</evidence>
<sequence>MLTGNWLSKTCAAIEDAYDVVITDYARGLILQSVVALRADPHPGWGDARPSDDEVKKRVREQLSDLARQVAERPAKIVTYFDVLHHLVEGCKGWPVAKR</sequence>
<reference evidence="1 2" key="1">
    <citation type="submission" date="2022-04" db="EMBL/GenBank/DDBJ databases">
        <authorList>
            <person name="Grouzdev D.S."/>
            <person name="Pantiukh K.S."/>
            <person name="Krutkina M.S."/>
        </authorList>
    </citation>
    <scope>NUCLEOTIDE SEQUENCE [LARGE SCALE GENOMIC DNA]</scope>
    <source>
        <strain evidence="1 2">6x-1</strain>
    </source>
</reference>
<accession>A0ABT0DA13</accession>
<dbReference type="EMBL" id="JALKCH010000004">
    <property type="protein sequence ID" value="MCK0196793.1"/>
    <property type="molecule type" value="Genomic_DNA"/>
</dbReference>
<keyword evidence="2" id="KW-1185">Reference proteome</keyword>
<comment type="caution">
    <text evidence="1">The sequence shown here is derived from an EMBL/GenBank/DDBJ whole genome shotgun (WGS) entry which is preliminary data.</text>
</comment>
<name>A0ABT0DA13_9HYPH</name>